<protein>
    <recommendedName>
        <fullName evidence="1">DUF6593 domain-containing protein</fullName>
    </recommendedName>
</protein>
<dbReference type="Proteomes" id="UP000256964">
    <property type="component" value="Unassembled WGS sequence"/>
</dbReference>
<organism evidence="2 3">
    <name type="scientific">Lentinus brumalis</name>
    <dbReference type="NCBI Taxonomy" id="2498619"/>
    <lineage>
        <taxon>Eukaryota</taxon>
        <taxon>Fungi</taxon>
        <taxon>Dikarya</taxon>
        <taxon>Basidiomycota</taxon>
        <taxon>Agaricomycotina</taxon>
        <taxon>Agaricomycetes</taxon>
        <taxon>Polyporales</taxon>
        <taxon>Polyporaceae</taxon>
        <taxon>Lentinus</taxon>
    </lineage>
</organism>
<dbReference type="InterPro" id="IPR046528">
    <property type="entry name" value="DUF6593"/>
</dbReference>
<evidence type="ECO:0000313" key="3">
    <source>
        <dbReference type="Proteomes" id="UP000256964"/>
    </source>
</evidence>
<name>A0A371DJE9_9APHY</name>
<dbReference type="OrthoDB" id="3360976at2759"/>
<dbReference type="Pfam" id="PF20236">
    <property type="entry name" value="DUF6593"/>
    <property type="match status" value="1"/>
</dbReference>
<dbReference type="EMBL" id="KZ857390">
    <property type="protein sequence ID" value="RDX52618.1"/>
    <property type="molecule type" value="Genomic_DNA"/>
</dbReference>
<feature type="domain" description="DUF6593" evidence="1">
    <location>
        <begin position="9"/>
        <end position="161"/>
    </location>
</feature>
<evidence type="ECO:0000259" key="1">
    <source>
        <dbReference type="Pfam" id="PF20236"/>
    </source>
</evidence>
<proteinExistence type="predicted"/>
<accession>A0A371DJE9</accession>
<dbReference type="AlphaFoldDB" id="A0A371DJE9"/>
<keyword evidence="3" id="KW-1185">Reference proteome</keyword>
<evidence type="ECO:0000313" key="2">
    <source>
        <dbReference type="EMBL" id="RDX52618.1"/>
    </source>
</evidence>
<gene>
    <name evidence="2" type="ORF">OH76DRAFT_1345322</name>
</gene>
<sequence length="175" mass="20239">MRVVFLSKKPSNSSVVDAASGTLLFQITTPGFRKRRTTMYDQQGNAVGIYQRRFWKSDKVTFRGQSRRLSEWMPKKGCYSSRKLLAPDGRFYTWKKKLWRNSFELVDRHTKRVVATARRKRQGTSGFVSKRRMVIDLWPDVVHMVDAVVFSFAIWDRLRRRQESASAASVAAAAA</sequence>
<reference evidence="2 3" key="1">
    <citation type="journal article" date="2018" name="Biotechnol. Biofuels">
        <title>Integrative visual omics of the white-rot fungus Polyporus brumalis exposes the biotechnological potential of its oxidative enzymes for delignifying raw plant biomass.</title>
        <authorList>
            <person name="Miyauchi S."/>
            <person name="Rancon A."/>
            <person name="Drula E."/>
            <person name="Hage H."/>
            <person name="Chaduli D."/>
            <person name="Favel A."/>
            <person name="Grisel S."/>
            <person name="Henrissat B."/>
            <person name="Herpoel-Gimbert I."/>
            <person name="Ruiz-Duenas F.J."/>
            <person name="Chevret D."/>
            <person name="Hainaut M."/>
            <person name="Lin J."/>
            <person name="Wang M."/>
            <person name="Pangilinan J."/>
            <person name="Lipzen A."/>
            <person name="Lesage-Meessen L."/>
            <person name="Navarro D."/>
            <person name="Riley R."/>
            <person name="Grigoriev I.V."/>
            <person name="Zhou S."/>
            <person name="Raouche S."/>
            <person name="Rosso M.N."/>
        </authorList>
    </citation>
    <scope>NUCLEOTIDE SEQUENCE [LARGE SCALE GENOMIC DNA]</scope>
    <source>
        <strain evidence="2 3">BRFM 1820</strain>
    </source>
</reference>